<comment type="caution">
    <text evidence="1">The sequence shown here is derived from an EMBL/GenBank/DDBJ whole genome shotgun (WGS) entry which is preliminary data.</text>
</comment>
<proteinExistence type="predicted"/>
<accession>A0ABP9V8L6</accession>
<reference evidence="1 2" key="1">
    <citation type="submission" date="2024-02" db="EMBL/GenBank/DDBJ databases">
        <title>Deinococcus xinjiangensis NBRC 107630.</title>
        <authorList>
            <person name="Ichikawa N."/>
            <person name="Katano-Makiyama Y."/>
            <person name="Hidaka K."/>
        </authorList>
    </citation>
    <scope>NUCLEOTIDE SEQUENCE [LARGE SCALE GENOMIC DNA]</scope>
    <source>
        <strain evidence="1 2">NBRC 107630</strain>
    </source>
</reference>
<dbReference type="EMBL" id="BAABRN010000011">
    <property type="protein sequence ID" value="GAA5501630.1"/>
    <property type="molecule type" value="Genomic_DNA"/>
</dbReference>
<protein>
    <submittedName>
        <fullName evidence="1">Uncharacterized protein</fullName>
    </submittedName>
</protein>
<evidence type="ECO:0000313" key="1">
    <source>
        <dbReference type="EMBL" id="GAA5501630.1"/>
    </source>
</evidence>
<name>A0ABP9V8L6_9DEIO</name>
<organism evidence="1 2">
    <name type="scientific">Deinococcus xinjiangensis</name>
    <dbReference type="NCBI Taxonomy" id="457454"/>
    <lineage>
        <taxon>Bacteria</taxon>
        <taxon>Thermotogati</taxon>
        <taxon>Deinococcota</taxon>
        <taxon>Deinococci</taxon>
        <taxon>Deinococcales</taxon>
        <taxon>Deinococcaceae</taxon>
        <taxon>Deinococcus</taxon>
    </lineage>
</organism>
<keyword evidence="2" id="KW-1185">Reference proteome</keyword>
<dbReference type="RefSeq" id="WP_353541598.1">
    <property type="nucleotide sequence ID" value="NZ_BAABRN010000011.1"/>
</dbReference>
<dbReference type="Proteomes" id="UP001458946">
    <property type="component" value="Unassembled WGS sequence"/>
</dbReference>
<sequence length="125" mass="13828">MRYVLLVLLAAVAALYFTIGIRIGILDISDVYLFNANGTSTFNYRTFDTDQHIRLLGVCDVKSGEVTLRFLDPNNQQVAGQTCATRGKYSLDLTGGGATGIYTLEVQYKKFTGHLNLDENRFGAH</sequence>
<gene>
    <name evidence="1" type="ORF">Dxin01_01366</name>
</gene>
<evidence type="ECO:0000313" key="2">
    <source>
        <dbReference type="Proteomes" id="UP001458946"/>
    </source>
</evidence>